<protein>
    <recommendedName>
        <fullName evidence="3">DUF2325 domain-containing protein</fullName>
    </recommendedName>
</protein>
<name>A0A426TZK5_9CHLR</name>
<accession>A0A426TZK5</accession>
<evidence type="ECO:0000313" key="1">
    <source>
        <dbReference type="EMBL" id="RRR71757.1"/>
    </source>
</evidence>
<dbReference type="AlphaFoldDB" id="A0A426TZK5"/>
<gene>
    <name evidence="1" type="ORF">EI684_11080</name>
</gene>
<comment type="caution">
    <text evidence="1">The sequence shown here is derived from an EMBL/GenBank/DDBJ whole genome shotgun (WGS) entry which is preliminary data.</text>
</comment>
<evidence type="ECO:0008006" key="3">
    <source>
        <dbReference type="Google" id="ProtNLM"/>
    </source>
</evidence>
<proteinExistence type="predicted"/>
<reference evidence="1 2" key="1">
    <citation type="submission" date="2018-12" db="EMBL/GenBank/DDBJ databases">
        <title>Genome Sequence of Candidatus Viridilinea halotolerans isolated from saline sulfide-rich spring.</title>
        <authorList>
            <person name="Grouzdev D.S."/>
            <person name="Burganskaya E.I."/>
            <person name="Krutkina M.S."/>
            <person name="Sukhacheva M.V."/>
            <person name="Gorlenko V.M."/>
        </authorList>
    </citation>
    <scope>NUCLEOTIDE SEQUENCE [LARGE SCALE GENOMIC DNA]</scope>
    <source>
        <strain evidence="1">Chok-6</strain>
    </source>
</reference>
<organism evidence="1 2">
    <name type="scientific">Candidatus Viridilinea halotolerans</name>
    <dbReference type="NCBI Taxonomy" id="2491704"/>
    <lineage>
        <taxon>Bacteria</taxon>
        <taxon>Bacillati</taxon>
        <taxon>Chloroflexota</taxon>
        <taxon>Chloroflexia</taxon>
        <taxon>Chloroflexales</taxon>
        <taxon>Chloroflexineae</taxon>
        <taxon>Oscillochloridaceae</taxon>
        <taxon>Candidatus Viridilinea</taxon>
    </lineage>
</organism>
<dbReference type="EMBL" id="RSAS01000430">
    <property type="protein sequence ID" value="RRR71757.1"/>
    <property type="molecule type" value="Genomic_DNA"/>
</dbReference>
<evidence type="ECO:0000313" key="2">
    <source>
        <dbReference type="Proteomes" id="UP000280307"/>
    </source>
</evidence>
<dbReference type="Proteomes" id="UP000280307">
    <property type="component" value="Unassembled WGS sequence"/>
</dbReference>
<sequence>MSTAISIARLLTEAGFVSPEAQTQARTLMEAHGLTNPRKQQMAPEKMSRVNALFAEYLRLTCGDPDCDGLAKRQWPGKTAVQVSPSACIICAGSSQQRAARLLAAALDKAGLHHLLILGGTPPQHTTLRELLEGTPLSIRAVNGSGRAHSANEAAQQLAWADMMVIWASTPLHHKISVPYTSQAPSAMRVITVPRRGVESLCRGVIEALP</sequence>